<dbReference type="GO" id="GO:0046872">
    <property type="term" value="F:metal ion binding"/>
    <property type="evidence" value="ECO:0007669"/>
    <property type="project" value="UniProtKB-KW"/>
</dbReference>
<feature type="binding site" evidence="16">
    <location>
        <begin position="6"/>
        <end position="13"/>
    </location>
    <ligand>
        <name>ATP</name>
        <dbReference type="ChEBI" id="CHEBI:30616"/>
    </ligand>
</feature>
<dbReference type="PANTHER" id="PTHR34265">
    <property type="entry name" value="TYPE III PANTOTHENATE KINASE"/>
    <property type="match status" value="1"/>
</dbReference>
<keyword evidence="11 16" id="KW-0067">ATP-binding</keyword>
<feature type="binding site" evidence="16">
    <location>
        <position position="120"/>
    </location>
    <ligand>
        <name>ATP</name>
        <dbReference type="ChEBI" id="CHEBI:30616"/>
    </ligand>
</feature>
<keyword evidence="9 16" id="KW-0547">Nucleotide-binding</keyword>
<dbReference type="HAMAP" id="MF_01274">
    <property type="entry name" value="Pantothen_kinase_3"/>
    <property type="match status" value="1"/>
</dbReference>
<protein>
    <recommendedName>
        <fullName evidence="15 16">Type III pantothenate kinase</fullName>
        <ecNumber evidence="6 16">2.7.1.33</ecNumber>
    </recommendedName>
    <alternativeName>
        <fullName evidence="16">PanK-III</fullName>
    </alternativeName>
    <alternativeName>
        <fullName evidence="16">Pantothenic acid kinase</fullName>
    </alternativeName>
</protein>
<name>A0A379MRU9_9BACT</name>
<comment type="catalytic activity">
    <reaction evidence="1 16">
        <text>(R)-pantothenate + ATP = (R)-4'-phosphopantothenate + ADP + H(+)</text>
        <dbReference type="Rhea" id="RHEA:16373"/>
        <dbReference type="ChEBI" id="CHEBI:10986"/>
        <dbReference type="ChEBI" id="CHEBI:15378"/>
        <dbReference type="ChEBI" id="CHEBI:29032"/>
        <dbReference type="ChEBI" id="CHEBI:30616"/>
        <dbReference type="ChEBI" id="CHEBI:456216"/>
        <dbReference type="EC" id="2.7.1.33"/>
    </reaction>
</comment>
<organism evidence="17 18">
    <name type="scientific">Rikenella microfusus</name>
    <dbReference type="NCBI Taxonomy" id="28139"/>
    <lineage>
        <taxon>Bacteria</taxon>
        <taxon>Pseudomonadati</taxon>
        <taxon>Bacteroidota</taxon>
        <taxon>Bacteroidia</taxon>
        <taxon>Bacteroidales</taxon>
        <taxon>Rikenellaceae</taxon>
        <taxon>Rikenella</taxon>
    </lineage>
</organism>
<feature type="active site" description="Proton acceptor" evidence="16">
    <location>
        <position position="96"/>
    </location>
</feature>
<evidence type="ECO:0000256" key="15">
    <source>
        <dbReference type="ARBA" id="ARBA00040883"/>
    </source>
</evidence>
<dbReference type="OrthoDB" id="9804707at2"/>
<feature type="binding site" evidence="16">
    <location>
        <begin position="94"/>
        <end position="97"/>
    </location>
    <ligand>
        <name>substrate</name>
    </ligand>
</feature>
<dbReference type="RefSeq" id="WP_027290647.1">
    <property type="nucleotide sequence ID" value="NZ_CALVFX010000002.1"/>
</dbReference>
<evidence type="ECO:0000256" key="9">
    <source>
        <dbReference type="ARBA" id="ARBA00022741"/>
    </source>
</evidence>
<evidence type="ECO:0000256" key="14">
    <source>
        <dbReference type="ARBA" id="ARBA00038036"/>
    </source>
</evidence>
<comment type="subcellular location">
    <subcellularLocation>
        <location evidence="3 16">Cytoplasm</location>
    </subcellularLocation>
</comment>
<evidence type="ECO:0000256" key="13">
    <source>
        <dbReference type="ARBA" id="ARBA00022993"/>
    </source>
</evidence>
<evidence type="ECO:0000256" key="4">
    <source>
        <dbReference type="ARBA" id="ARBA00005225"/>
    </source>
</evidence>
<evidence type="ECO:0000256" key="1">
    <source>
        <dbReference type="ARBA" id="ARBA00001206"/>
    </source>
</evidence>
<dbReference type="InterPro" id="IPR004619">
    <property type="entry name" value="Type_III_PanK"/>
</dbReference>
<comment type="similarity">
    <text evidence="14 16">Belongs to the type III pantothenate kinase family.</text>
</comment>
<dbReference type="Proteomes" id="UP000255233">
    <property type="component" value="Unassembled WGS sequence"/>
</dbReference>
<evidence type="ECO:0000256" key="6">
    <source>
        <dbReference type="ARBA" id="ARBA00012102"/>
    </source>
</evidence>
<comment type="subunit">
    <text evidence="5 16">Homodimer.</text>
</comment>
<dbReference type="CDD" id="cd24015">
    <property type="entry name" value="ASKHA_NBD_PanK-III"/>
    <property type="match status" value="1"/>
</dbReference>
<dbReference type="GO" id="GO:0015937">
    <property type="term" value="P:coenzyme A biosynthetic process"/>
    <property type="evidence" value="ECO:0007669"/>
    <property type="project" value="UniProtKB-UniRule"/>
</dbReference>
<evidence type="ECO:0000313" key="18">
    <source>
        <dbReference type="Proteomes" id="UP000255233"/>
    </source>
</evidence>
<evidence type="ECO:0000256" key="2">
    <source>
        <dbReference type="ARBA" id="ARBA00001958"/>
    </source>
</evidence>
<dbReference type="EC" id="2.7.1.33" evidence="6 16"/>
<dbReference type="UniPathway" id="UPA00241">
    <property type="reaction ID" value="UER00352"/>
</dbReference>
<keyword evidence="7 16" id="KW-0963">Cytoplasm</keyword>
<keyword evidence="18" id="KW-1185">Reference proteome</keyword>
<evidence type="ECO:0000256" key="16">
    <source>
        <dbReference type="HAMAP-Rule" id="MF_01274"/>
    </source>
</evidence>
<comment type="cofactor">
    <cofactor evidence="16">
        <name>NH4(+)</name>
        <dbReference type="ChEBI" id="CHEBI:28938"/>
    </cofactor>
    <cofactor evidence="16">
        <name>K(+)</name>
        <dbReference type="ChEBI" id="CHEBI:29103"/>
    </cofactor>
    <text evidence="16">A monovalent cation. Ammonium or potassium.</text>
</comment>
<dbReference type="Gene3D" id="3.30.420.40">
    <property type="match status" value="1"/>
</dbReference>
<dbReference type="GO" id="GO:0005737">
    <property type="term" value="C:cytoplasm"/>
    <property type="evidence" value="ECO:0007669"/>
    <property type="project" value="UniProtKB-SubCell"/>
</dbReference>
<comment type="function">
    <text evidence="16">Catalyzes the phosphorylation of pantothenate (Pan), the first step in CoA biosynthesis.</text>
</comment>
<keyword evidence="13 16" id="KW-0173">Coenzyme A biosynthesis</keyword>
<keyword evidence="10 16" id="KW-0418">Kinase</keyword>
<dbReference type="GO" id="GO:0005524">
    <property type="term" value="F:ATP binding"/>
    <property type="evidence" value="ECO:0007669"/>
    <property type="project" value="UniProtKB-UniRule"/>
</dbReference>
<gene>
    <name evidence="16 17" type="primary">coaX</name>
    <name evidence="17" type="ORF">NCTC11190_00559</name>
</gene>
<evidence type="ECO:0000256" key="12">
    <source>
        <dbReference type="ARBA" id="ARBA00022958"/>
    </source>
</evidence>
<feature type="binding site" evidence="16">
    <location>
        <position position="172"/>
    </location>
    <ligand>
        <name>substrate</name>
    </ligand>
</feature>
<evidence type="ECO:0000256" key="3">
    <source>
        <dbReference type="ARBA" id="ARBA00004496"/>
    </source>
</evidence>
<proteinExistence type="inferred from homology"/>
<dbReference type="InterPro" id="IPR043129">
    <property type="entry name" value="ATPase_NBD"/>
</dbReference>
<accession>A0A379MRU9</accession>
<feature type="binding site" evidence="16">
    <location>
        <position position="87"/>
    </location>
    <ligand>
        <name>substrate</name>
    </ligand>
</feature>
<dbReference type="EMBL" id="UGVL01000001">
    <property type="protein sequence ID" value="SUE33352.1"/>
    <property type="molecule type" value="Genomic_DNA"/>
</dbReference>
<dbReference type="GO" id="GO:0004594">
    <property type="term" value="F:pantothenate kinase activity"/>
    <property type="evidence" value="ECO:0007669"/>
    <property type="project" value="UniProtKB-UniRule"/>
</dbReference>
<keyword evidence="16" id="KW-0479">Metal-binding</keyword>
<feature type="binding site" evidence="16">
    <location>
        <position position="117"/>
    </location>
    <ligand>
        <name>K(+)</name>
        <dbReference type="ChEBI" id="CHEBI:29103"/>
    </ligand>
</feature>
<evidence type="ECO:0000256" key="8">
    <source>
        <dbReference type="ARBA" id="ARBA00022679"/>
    </source>
</evidence>
<evidence type="ECO:0000256" key="11">
    <source>
        <dbReference type="ARBA" id="ARBA00022840"/>
    </source>
</evidence>
<dbReference type="AlphaFoldDB" id="A0A379MRU9"/>
<keyword evidence="12 16" id="KW-0630">Potassium</keyword>
<dbReference type="STRING" id="880526.GCA_000427365_00887"/>
<evidence type="ECO:0000256" key="5">
    <source>
        <dbReference type="ARBA" id="ARBA00011738"/>
    </source>
</evidence>
<dbReference type="PANTHER" id="PTHR34265:SF1">
    <property type="entry name" value="TYPE III PANTOTHENATE KINASE"/>
    <property type="match status" value="1"/>
</dbReference>
<dbReference type="SUPFAM" id="SSF53067">
    <property type="entry name" value="Actin-like ATPase domain"/>
    <property type="match status" value="2"/>
</dbReference>
<evidence type="ECO:0000313" key="17">
    <source>
        <dbReference type="EMBL" id="SUE33352.1"/>
    </source>
</evidence>
<sequence>MNLVIDIGNTFAKTAVMDGSEIVFKNVEQELSCPAIRDLLHEYPAIDRAILSTTRNPNERTEEYIRRHVSHFLRFVPGTPVPLANLYATPETLGADRLAAAVGAWDVAPGRELLIIDLGSAITIDRVSAAGEYLGGNISPGMAMRFEALHRLTDRLPLCSTPERYDLTGTSTRNAIESGVVLGIIHEIEGYIDRIGEKNGALTVFFAGRDANFFADKVKKPIFVIYDLVIKGLNRILEYNAQPNTQDIEP</sequence>
<comment type="cofactor">
    <cofactor evidence="2">
        <name>K(+)</name>
        <dbReference type="ChEBI" id="CHEBI:29103"/>
    </cofactor>
</comment>
<comment type="pathway">
    <text evidence="4 16">Cofactor biosynthesis; coenzyme A biosynthesis; CoA from (R)-pantothenate: step 1/5.</text>
</comment>
<dbReference type="Pfam" id="PF03309">
    <property type="entry name" value="Pan_kinase"/>
    <property type="match status" value="1"/>
</dbReference>
<keyword evidence="8 16" id="KW-0808">Transferase</keyword>
<reference evidence="17 18" key="1">
    <citation type="submission" date="2018-06" db="EMBL/GenBank/DDBJ databases">
        <authorList>
            <consortium name="Pathogen Informatics"/>
            <person name="Doyle S."/>
        </authorList>
    </citation>
    <scope>NUCLEOTIDE SEQUENCE [LARGE SCALE GENOMIC DNA]</scope>
    <source>
        <strain evidence="17 18">NCTC11190</strain>
    </source>
</reference>
<evidence type="ECO:0000256" key="7">
    <source>
        <dbReference type="ARBA" id="ARBA00022490"/>
    </source>
</evidence>
<evidence type="ECO:0000256" key="10">
    <source>
        <dbReference type="ARBA" id="ARBA00022777"/>
    </source>
</evidence>
<dbReference type="NCBIfam" id="TIGR00671">
    <property type="entry name" value="baf"/>
    <property type="match status" value="1"/>
</dbReference>